<dbReference type="InterPro" id="IPR021866">
    <property type="entry name" value="SpoIIAA-like"/>
</dbReference>
<dbReference type="EMBL" id="ASRX01000110">
    <property type="protein sequence ID" value="EYF00441.1"/>
    <property type="molecule type" value="Genomic_DNA"/>
</dbReference>
<evidence type="ECO:0000313" key="2">
    <source>
        <dbReference type="Proteomes" id="UP000019678"/>
    </source>
</evidence>
<reference evidence="1 2" key="1">
    <citation type="submission" date="2013-05" db="EMBL/GenBank/DDBJ databases">
        <title>Genome assembly of Chondromyces apiculatus DSM 436.</title>
        <authorList>
            <person name="Sharma G."/>
            <person name="Khatri I."/>
            <person name="Kaur C."/>
            <person name="Mayilraj S."/>
            <person name="Subramanian S."/>
        </authorList>
    </citation>
    <scope>NUCLEOTIDE SEQUENCE [LARGE SCALE GENOMIC DNA]</scope>
    <source>
        <strain evidence="1 2">DSM 436</strain>
    </source>
</reference>
<dbReference type="Pfam" id="PF11964">
    <property type="entry name" value="SpoIIAA-like"/>
    <property type="match status" value="1"/>
</dbReference>
<dbReference type="Gene3D" id="3.40.50.10600">
    <property type="entry name" value="SpoIIaa-like domains"/>
    <property type="match status" value="1"/>
</dbReference>
<evidence type="ECO:0008006" key="3">
    <source>
        <dbReference type="Google" id="ProtNLM"/>
    </source>
</evidence>
<dbReference type="InterPro" id="IPR038396">
    <property type="entry name" value="SpoIIAA-like_sf"/>
</dbReference>
<dbReference type="STRING" id="1192034.CAP_0810"/>
<dbReference type="OrthoDB" id="5523140at2"/>
<dbReference type="AlphaFoldDB" id="A0A017SVV3"/>
<comment type="caution">
    <text evidence="1">The sequence shown here is derived from an EMBL/GenBank/DDBJ whole genome shotgun (WGS) entry which is preliminary data.</text>
</comment>
<organism evidence="1 2">
    <name type="scientific">Chondromyces apiculatus DSM 436</name>
    <dbReference type="NCBI Taxonomy" id="1192034"/>
    <lineage>
        <taxon>Bacteria</taxon>
        <taxon>Pseudomonadati</taxon>
        <taxon>Myxococcota</taxon>
        <taxon>Polyangia</taxon>
        <taxon>Polyangiales</taxon>
        <taxon>Polyangiaceae</taxon>
        <taxon>Chondromyces</taxon>
    </lineage>
</organism>
<dbReference type="Proteomes" id="UP000019678">
    <property type="component" value="Unassembled WGS sequence"/>
</dbReference>
<dbReference type="SUPFAM" id="SSF52091">
    <property type="entry name" value="SpoIIaa-like"/>
    <property type="match status" value="1"/>
</dbReference>
<accession>A0A017SVV3</accession>
<dbReference type="InterPro" id="IPR036513">
    <property type="entry name" value="STAS_dom_sf"/>
</dbReference>
<keyword evidence="2" id="KW-1185">Reference proteome</keyword>
<protein>
    <recommendedName>
        <fullName evidence="3">STAS/SEC14 domain-containing protein</fullName>
    </recommendedName>
</protein>
<proteinExistence type="predicted"/>
<evidence type="ECO:0000313" key="1">
    <source>
        <dbReference type="EMBL" id="EYF00441.1"/>
    </source>
</evidence>
<sequence length="129" mass="14329">MRFEAPDLICVRAHGNVTLAEMRDALAYQRAVGERQGRVFLLADMSALGTIDPRARQDVGIIRSIPYRGIAVHGASFQAKIVIKMLMVALRVFAPGADPHLHFFSTEAEARRWIAERRAALDREASGRS</sequence>
<gene>
    <name evidence="1" type="ORF">CAP_0810</name>
</gene>
<name>A0A017SVV3_9BACT</name>